<protein>
    <submittedName>
        <fullName evidence="2">Uncharacterized protein</fullName>
    </submittedName>
</protein>
<gene>
    <name evidence="2" type="ORF">HY473_02165</name>
</gene>
<dbReference type="EMBL" id="JACQMI010000013">
    <property type="protein sequence ID" value="MBI4132865.1"/>
    <property type="molecule type" value="Genomic_DNA"/>
</dbReference>
<reference evidence="2" key="1">
    <citation type="submission" date="2020-07" db="EMBL/GenBank/DDBJ databases">
        <title>Huge and variable diversity of episymbiotic CPR bacteria and DPANN archaea in groundwater ecosystems.</title>
        <authorList>
            <person name="He C.Y."/>
            <person name="Keren R."/>
            <person name="Whittaker M."/>
            <person name="Farag I.F."/>
            <person name="Doudna J."/>
            <person name="Cate J.H.D."/>
            <person name="Banfield J.F."/>
        </authorList>
    </citation>
    <scope>NUCLEOTIDE SEQUENCE</scope>
    <source>
        <strain evidence="2">NC_groundwater_1225_Ag_S-0.1um_56_177</strain>
    </source>
</reference>
<organism evidence="2 3">
    <name type="scientific">Candidatus Sungiibacteriota bacterium</name>
    <dbReference type="NCBI Taxonomy" id="2750080"/>
    <lineage>
        <taxon>Bacteria</taxon>
        <taxon>Candidatus Sungiibacteriota</taxon>
    </lineage>
</organism>
<accession>A0A933DS63</accession>
<keyword evidence="1" id="KW-0812">Transmembrane</keyword>
<name>A0A933DS63_9BACT</name>
<evidence type="ECO:0000313" key="3">
    <source>
        <dbReference type="Proteomes" id="UP000756703"/>
    </source>
</evidence>
<evidence type="ECO:0000256" key="1">
    <source>
        <dbReference type="SAM" id="Phobius"/>
    </source>
</evidence>
<dbReference type="Proteomes" id="UP000756703">
    <property type="component" value="Unassembled WGS sequence"/>
</dbReference>
<evidence type="ECO:0000313" key="2">
    <source>
        <dbReference type="EMBL" id="MBI4132865.1"/>
    </source>
</evidence>
<proteinExistence type="predicted"/>
<keyword evidence="1" id="KW-1133">Transmembrane helix</keyword>
<comment type="caution">
    <text evidence="2">The sequence shown here is derived from an EMBL/GenBank/DDBJ whole genome shotgun (WGS) entry which is preliminary data.</text>
</comment>
<dbReference type="AlphaFoldDB" id="A0A933DS63"/>
<sequence>MTPDQINQFFSFLYEGRLGEITFWLRLVAGVITSALAAAIVVIAVKFRELISGSAPTPAAAASPPASEAPPGPWQEVMRKIQSESPADWNLAVIQADSILDGVLKDMGLSGETMGERLQQLNLSSLAALNDVWEAHKTRNRIVHETEPVLAYQEARRAVMLFEKALSELGYLQG</sequence>
<feature type="transmembrane region" description="Helical" evidence="1">
    <location>
        <begin position="23"/>
        <end position="45"/>
    </location>
</feature>
<keyword evidence="1" id="KW-0472">Membrane</keyword>